<organism evidence="1 2">
    <name type="scientific">Aureliella helgolandensis</name>
    <dbReference type="NCBI Taxonomy" id="2527968"/>
    <lineage>
        <taxon>Bacteria</taxon>
        <taxon>Pseudomonadati</taxon>
        <taxon>Planctomycetota</taxon>
        <taxon>Planctomycetia</taxon>
        <taxon>Pirellulales</taxon>
        <taxon>Pirellulaceae</taxon>
        <taxon>Aureliella</taxon>
    </lineage>
</organism>
<evidence type="ECO:0000313" key="2">
    <source>
        <dbReference type="Proteomes" id="UP000318017"/>
    </source>
</evidence>
<dbReference type="KEGG" id="ahel:Q31a_28240"/>
<name>A0A518G7D5_9BACT</name>
<dbReference type="Proteomes" id="UP000318017">
    <property type="component" value="Chromosome"/>
</dbReference>
<accession>A0A518G7D5</accession>
<sequence length="72" mass="7538">MHQGSVVQKFAAIVQKVAVGSAMVAISSRVPTAKMPSNAVKQLEIVLEFPVGTGHAYQAGEVVELSSIMISL</sequence>
<proteinExistence type="predicted"/>
<reference evidence="1 2" key="1">
    <citation type="submission" date="2019-02" db="EMBL/GenBank/DDBJ databases">
        <title>Deep-cultivation of Planctomycetes and their phenomic and genomic characterization uncovers novel biology.</title>
        <authorList>
            <person name="Wiegand S."/>
            <person name="Jogler M."/>
            <person name="Boedeker C."/>
            <person name="Pinto D."/>
            <person name="Vollmers J."/>
            <person name="Rivas-Marin E."/>
            <person name="Kohn T."/>
            <person name="Peeters S.H."/>
            <person name="Heuer A."/>
            <person name="Rast P."/>
            <person name="Oberbeckmann S."/>
            <person name="Bunk B."/>
            <person name="Jeske O."/>
            <person name="Meyerdierks A."/>
            <person name="Storesund J.E."/>
            <person name="Kallscheuer N."/>
            <person name="Luecker S."/>
            <person name="Lage O.M."/>
            <person name="Pohl T."/>
            <person name="Merkel B.J."/>
            <person name="Hornburger P."/>
            <person name="Mueller R.-W."/>
            <person name="Bruemmer F."/>
            <person name="Labrenz M."/>
            <person name="Spormann A.M."/>
            <person name="Op den Camp H."/>
            <person name="Overmann J."/>
            <person name="Amann R."/>
            <person name="Jetten M.S.M."/>
            <person name="Mascher T."/>
            <person name="Medema M.H."/>
            <person name="Devos D.P."/>
            <person name="Kaster A.-K."/>
            <person name="Ovreas L."/>
            <person name="Rohde M."/>
            <person name="Galperin M.Y."/>
            <person name="Jogler C."/>
        </authorList>
    </citation>
    <scope>NUCLEOTIDE SEQUENCE [LARGE SCALE GENOMIC DNA]</scope>
    <source>
        <strain evidence="1 2">Q31a</strain>
    </source>
</reference>
<evidence type="ECO:0000313" key="1">
    <source>
        <dbReference type="EMBL" id="QDV24506.1"/>
    </source>
</evidence>
<protein>
    <submittedName>
        <fullName evidence="1">Uncharacterized protein</fullName>
    </submittedName>
</protein>
<gene>
    <name evidence="1" type="ORF">Q31a_28240</name>
</gene>
<dbReference type="EMBL" id="CP036298">
    <property type="protein sequence ID" value="QDV24506.1"/>
    <property type="molecule type" value="Genomic_DNA"/>
</dbReference>
<dbReference type="AlphaFoldDB" id="A0A518G7D5"/>
<keyword evidence="2" id="KW-1185">Reference proteome</keyword>